<comment type="similarity">
    <text evidence="5 6">Belongs to the peptidase T1A family.</text>
</comment>
<sequence length="246" mass="26387">MSDRYSFSLTTFSPSGKLLQIEHALSAVAQGVTSVGIKAANGIVIATEKKAVSPLVDKTTVTKISMICSTIGMVYSGMGPDSRVLVNKARKSAQAYRRVFMEDPPVSILVKEIAGVMQEFTQSGGVRPFGVSLLIAGYDDKGPALYQVDPSGSYFSWKATAIGKNMVNAKTFLEKRYNGEMELEDAVHTTILTLKEGFEGQMTEDTIEIGVIGGTAPQVSATGEPQPFAFKKLSPAEIKDYLSNVA</sequence>
<dbReference type="GO" id="GO:0005737">
    <property type="term" value="C:cytoplasm"/>
    <property type="evidence" value="ECO:0007669"/>
    <property type="project" value="UniProtKB-SubCell"/>
</dbReference>
<evidence type="ECO:0000313" key="9">
    <source>
        <dbReference type="Proteomes" id="UP001150925"/>
    </source>
</evidence>
<dbReference type="PROSITE" id="PS51475">
    <property type="entry name" value="PROTEASOME_ALPHA_2"/>
    <property type="match status" value="1"/>
</dbReference>
<comment type="caution">
    <text evidence="8">The sequence shown here is derived from an EMBL/GenBank/DDBJ whole genome shotgun (WGS) entry which is preliminary data.</text>
</comment>
<comment type="subcellular location">
    <subcellularLocation>
        <location evidence="6">Cytoplasm</location>
    </subcellularLocation>
    <subcellularLocation>
        <location evidence="6">Nucleus</location>
    </subcellularLocation>
</comment>
<gene>
    <name evidence="8" type="primary">PRE8</name>
    <name evidence="8" type="ORF">IWQ62_006697</name>
</gene>
<dbReference type="Pfam" id="PF00227">
    <property type="entry name" value="Proteasome"/>
    <property type="match status" value="1"/>
</dbReference>
<comment type="subunit">
    <text evidence="6">The 26S proteasome consists of a 20S proteasome core and two 19S regulatory subunits.</text>
</comment>
<dbReference type="Proteomes" id="UP001150925">
    <property type="component" value="Unassembled WGS sequence"/>
</dbReference>
<evidence type="ECO:0000256" key="3">
    <source>
        <dbReference type="ARBA" id="ARBA00022942"/>
    </source>
</evidence>
<dbReference type="NCBIfam" id="NF003075">
    <property type="entry name" value="PRK03996.1"/>
    <property type="match status" value="1"/>
</dbReference>
<dbReference type="SUPFAM" id="SSF56235">
    <property type="entry name" value="N-terminal nucleophile aminohydrolases (Ntn hydrolases)"/>
    <property type="match status" value="1"/>
</dbReference>
<evidence type="ECO:0000256" key="1">
    <source>
        <dbReference type="ARBA" id="ARBA00002000"/>
    </source>
</evidence>
<dbReference type="Gene3D" id="3.60.20.10">
    <property type="entry name" value="Glutamine Phosphoribosylpyrophosphate, subunit 1, domain 1"/>
    <property type="match status" value="1"/>
</dbReference>
<evidence type="ECO:0000256" key="6">
    <source>
        <dbReference type="RuleBase" id="RU000551"/>
    </source>
</evidence>
<keyword evidence="9" id="KW-1185">Reference proteome</keyword>
<protein>
    <recommendedName>
        <fullName evidence="6">Proteasome subunit alpha type</fullName>
    </recommendedName>
</protein>
<evidence type="ECO:0000256" key="4">
    <source>
        <dbReference type="ARBA" id="ARBA00023242"/>
    </source>
</evidence>
<dbReference type="SMART" id="SM00948">
    <property type="entry name" value="Proteasome_A_N"/>
    <property type="match status" value="1"/>
</dbReference>
<dbReference type="GO" id="GO:0005634">
    <property type="term" value="C:nucleus"/>
    <property type="evidence" value="ECO:0007669"/>
    <property type="project" value="UniProtKB-SubCell"/>
</dbReference>
<evidence type="ECO:0000259" key="7">
    <source>
        <dbReference type="PROSITE" id="PS00388"/>
    </source>
</evidence>
<keyword evidence="2 6" id="KW-0963">Cytoplasm</keyword>
<dbReference type="InterPro" id="IPR029055">
    <property type="entry name" value="Ntn_hydrolases_N"/>
</dbReference>
<dbReference type="AlphaFoldDB" id="A0A9W8E431"/>
<reference evidence="8" key="1">
    <citation type="submission" date="2022-07" db="EMBL/GenBank/DDBJ databases">
        <title>Phylogenomic reconstructions and comparative analyses of Kickxellomycotina fungi.</title>
        <authorList>
            <person name="Reynolds N.K."/>
            <person name="Stajich J.E."/>
            <person name="Barry K."/>
            <person name="Grigoriev I.V."/>
            <person name="Crous P."/>
            <person name="Smith M.E."/>
        </authorList>
    </citation>
    <scope>NUCLEOTIDE SEQUENCE</scope>
    <source>
        <strain evidence="8">RSA 1196</strain>
    </source>
</reference>
<name>A0A9W8E431_9FUNG</name>
<comment type="function">
    <text evidence="1">The proteasome is a multicatalytic proteinase complex which is characterized by its ability to cleave peptides with Arg, Phe, Tyr, Leu, and Glu adjacent to the leaving group at neutral or slightly basic pH. The proteasome has an ATP-dependent proteolytic activity.</text>
</comment>
<keyword evidence="8" id="KW-0378">Hydrolase</keyword>
<feature type="domain" description="Proteasome alpha-type subunits" evidence="7">
    <location>
        <begin position="5"/>
        <end position="27"/>
    </location>
</feature>
<dbReference type="PANTHER" id="PTHR11599">
    <property type="entry name" value="PROTEASOME SUBUNIT ALPHA/BETA"/>
    <property type="match status" value="1"/>
</dbReference>
<dbReference type="GO" id="GO:0006511">
    <property type="term" value="P:ubiquitin-dependent protein catabolic process"/>
    <property type="evidence" value="ECO:0007669"/>
    <property type="project" value="InterPro"/>
</dbReference>
<organism evidence="8 9">
    <name type="scientific">Dispira parvispora</name>
    <dbReference type="NCBI Taxonomy" id="1520584"/>
    <lineage>
        <taxon>Eukaryota</taxon>
        <taxon>Fungi</taxon>
        <taxon>Fungi incertae sedis</taxon>
        <taxon>Zoopagomycota</taxon>
        <taxon>Kickxellomycotina</taxon>
        <taxon>Dimargaritomycetes</taxon>
        <taxon>Dimargaritales</taxon>
        <taxon>Dimargaritaceae</taxon>
        <taxon>Dispira</taxon>
    </lineage>
</organism>
<evidence type="ECO:0000256" key="5">
    <source>
        <dbReference type="PROSITE-ProRule" id="PRU00808"/>
    </source>
</evidence>
<dbReference type="Pfam" id="PF10584">
    <property type="entry name" value="Proteasome_A_N"/>
    <property type="match status" value="1"/>
</dbReference>
<accession>A0A9W8E431</accession>
<dbReference type="FunFam" id="3.60.20.10:FF:000028">
    <property type="entry name" value="Proteasome subunit alpha type"/>
    <property type="match status" value="1"/>
</dbReference>
<dbReference type="EMBL" id="JANBPY010003955">
    <property type="protein sequence ID" value="KAJ1949642.1"/>
    <property type="molecule type" value="Genomic_DNA"/>
</dbReference>
<dbReference type="OrthoDB" id="431557at2759"/>
<dbReference type="InterPro" id="IPR000426">
    <property type="entry name" value="Proteasome_asu_N"/>
</dbReference>
<dbReference type="InterPro" id="IPR050115">
    <property type="entry name" value="Proteasome_alpha"/>
</dbReference>
<dbReference type="GO" id="GO:0016787">
    <property type="term" value="F:hydrolase activity"/>
    <property type="evidence" value="ECO:0007669"/>
    <property type="project" value="UniProtKB-KW"/>
</dbReference>
<dbReference type="CDD" id="cd03750">
    <property type="entry name" value="proteasome_alpha_type_2"/>
    <property type="match status" value="1"/>
</dbReference>
<evidence type="ECO:0000256" key="2">
    <source>
        <dbReference type="ARBA" id="ARBA00022490"/>
    </source>
</evidence>
<keyword evidence="4 6" id="KW-0539">Nucleus</keyword>
<keyword evidence="3 5" id="KW-0647">Proteasome</keyword>
<dbReference type="InterPro" id="IPR023332">
    <property type="entry name" value="Proteasome_alpha-type"/>
</dbReference>
<proteinExistence type="inferred from homology"/>
<dbReference type="GO" id="GO:0019773">
    <property type="term" value="C:proteasome core complex, alpha-subunit complex"/>
    <property type="evidence" value="ECO:0007669"/>
    <property type="project" value="UniProtKB-UniRule"/>
</dbReference>
<dbReference type="PROSITE" id="PS00388">
    <property type="entry name" value="PROTEASOME_ALPHA_1"/>
    <property type="match status" value="1"/>
</dbReference>
<evidence type="ECO:0000313" key="8">
    <source>
        <dbReference type="EMBL" id="KAJ1949642.1"/>
    </source>
</evidence>
<dbReference type="InterPro" id="IPR001353">
    <property type="entry name" value="Proteasome_sua/b"/>
</dbReference>